<feature type="compositionally biased region" description="Polar residues" evidence="1">
    <location>
        <begin position="208"/>
        <end position="228"/>
    </location>
</feature>
<protein>
    <submittedName>
        <fullName evidence="2">Uncharacterized protein</fullName>
    </submittedName>
</protein>
<feature type="region of interest" description="Disordered" evidence="1">
    <location>
        <begin position="34"/>
        <end position="309"/>
    </location>
</feature>
<evidence type="ECO:0000256" key="1">
    <source>
        <dbReference type="SAM" id="MobiDB-lite"/>
    </source>
</evidence>
<evidence type="ECO:0000313" key="3">
    <source>
        <dbReference type="Proteomes" id="UP000837801"/>
    </source>
</evidence>
<name>A0A9P0QNY5_9ASCO</name>
<proteinExistence type="predicted"/>
<feature type="compositionally biased region" description="Acidic residues" evidence="1">
    <location>
        <begin position="233"/>
        <end position="243"/>
    </location>
</feature>
<evidence type="ECO:0000313" key="2">
    <source>
        <dbReference type="EMBL" id="CAH2352730.1"/>
    </source>
</evidence>
<comment type="caution">
    <text evidence="2">The sequence shown here is derived from an EMBL/GenBank/DDBJ whole genome shotgun (WGS) entry which is preliminary data.</text>
</comment>
<keyword evidence="3" id="KW-1185">Reference proteome</keyword>
<feature type="compositionally biased region" description="Low complexity" evidence="1">
    <location>
        <begin position="290"/>
        <end position="306"/>
    </location>
</feature>
<feature type="compositionally biased region" description="Polar residues" evidence="1">
    <location>
        <begin position="115"/>
        <end position="131"/>
    </location>
</feature>
<feature type="region of interest" description="Disordered" evidence="1">
    <location>
        <begin position="537"/>
        <end position="563"/>
    </location>
</feature>
<feature type="compositionally biased region" description="Polar residues" evidence="1">
    <location>
        <begin position="77"/>
        <end position="86"/>
    </location>
</feature>
<dbReference type="EMBL" id="CAKXYY010000007">
    <property type="protein sequence ID" value="CAH2352730.1"/>
    <property type="molecule type" value="Genomic_DNA"/>
</dbReference>
<feature type="region of interest" description="Disordered" evidence="1">
    <location>
        <begin position="328"/>
        <end position="369"/>
    </location>
</feature>
<dbReference type="OrthoDB" id="4086732at2759"/>
<reference evidence="2" key="1">
    <citation type="submission" date="2022-03" db="EMBL/GenBank/DDBJ databases">
        <authorList>
            <person name="Legras J.-L."/>
            <person name="Devillers H."/>
            <person name="Grondin C."/>
        </authorList>
    </citation>
    <scope>NUCLEOTIDE SEQUENCE</scope>
    <source>
        <strain evidence="2">CLIB 1423</strain>
    </source>
</reference>
<gene>
    <name evidence="2" type="ORF">CLIB1423_07S06304</name>
</gene>
<organism evidence="2 3">
    <name type="scientific">[Candida] railenensis</name>
    <dbReference type="NCBI Taxonomy" id="45579"/>
    <lineage>
        <taxon>Eukaryota</taxon>
        <taxon>Fungi</taxon>
        <taxon>Dikarya</taxon>
        <taxon>Ascomycota</taxon>
        <taxon>Saccharomycotina</taxon>
        <taxon>Pichiomycetes</taxon>
        <taxon>Debaryomycetaceae</taxon>
        <taxon>Kurtzmaniella</taxon>
    </lineage>
</organism>
<feature type="compositionally biased region" description="Basic and acidic residues" evidence="1">
    <location>
        <begin position="244"/>
        <end position="262"/>
    </location>
</feature>
<feature type="compositionally biased region" description="Polar residues" evidence="1">
    <location>
        <begin position="351"/>
        <end position="367"/>
    </location>
</feature>
<accession>A0A9P0QNY5</accession>
<feature type="compositionally biased region" description="Acidic residues" evidence="1">
    <location>
        <begin position="51"/>
        <end position="65"/>
    </location>
</feature>
<dbReference type="AlphaFoldDB" id="A0A9P0QNY5"/>
<sequence>MYVTLKNILKNISDIVIVEGENMSSHLKSFEADDSFTRSSAKRVKERMFSDEDDSDNDLDFDDTNLETPRGFKPSRDPTTNSNDSSFVPKGQYKTQSRTVKVPLKDDSNAIAQKRSASTPISKYRSRNGTPLRQPPITSKAHELDEEEHEEATIIKNGKLISDENRYSPNLSKLKSPRKSPIRNVNVPSNVISPPPNFKLTPVDFSFLSRSNGKNSNGKGDDSPQTNGKDIEFDPSDDDEVDKVEEQVERVEVENIQTHDKSNGSPIDRSKKFKVQPKFTLESNSMLETPQQPSNIPSSSPSPDPNDVSRADILERINSTIQSIKERELKELKSSSPIKRSSLLGRGSPQAPYSNRHSQPIGSNEDFNFNGRDDIREVEELIALDDDTDDNDNILQEIDSYLPTSPAQMSTNTRNTLSVSNMETDSPKLSKFPGGYERSMLAENLIIRPETDTTPFSTTTGSTTSARTSKDEWSTAKWLKLRKILALKKLTSFEIINSSIIQESLAVSKKDLANRVHFLMELDRHKELARERKLKKVGRRTNAKSGNIKVQPKNLTSRRKKLL</sequence>
<dbReference type="Proteomes" id="UP000837801">
    <property type="component" value="Unassembled WGS sequence"/>
</dbReference>
<feature type="compositionally biased region" description="Low complexity" evidence="1">
    <location>
        <begin position="182"/>
        <end position="192"/>
    </location>
</feature>